<keyword evidence="8" id="KW-1185">Reference proteome</keyword>
<dbReference type="AlphaFoldDB" id="A0A9P1BDU6"/>
<dbReference type="InterPro" id="IPR009057">
    <property type="entry name" value="Homeodomain-like_sf"/>
</dbReference>
<evidence type="ECO:0000313" key="7">
    <source>
        <dbReference type="EMBL" id="CAL4758920.1"/>
    </source>
</evidence>
<dbReference type="InterPro" id="IPR036939">
    <property type="entry name" value="Cu2_ascorb_mOase_N_sf"/>
</dbReference>
<feature type="domain" description="Thioredoxin" evidence="4">
    <location>
        <begin position="214"/>
        <end position="366"/>
    </location>
</feature>
<evidence type="ECO:0000256" key="1">
    <source>
        <dbReference type="ARBA" id="ARBA00023125"/>
    </source>
</evidence>
<dbReference type="PROSITE" id="PS51352">
    <property type="entry name" value="THIOREDOXIN_2"/>
    <property type="match status" value="1"/>
</dbReference>
<keyword evidence="1" id="KW-0238">DNA-binding</keyword>
<dbReference type="Gene3D" id="2.60.120.230">
    <property type="match status" value="1"/>
</dbReference>
<evidence type="ECO:0000313" key="6">
    <source>
        <dbReference type="EMBL" id="CAL1124983.1"/>
    </source>
</evidence>
<dbReference type="InterPro" id="IPR000866">
    <property type="entry name" value="AhpC/TSA"/>
</dbReference>
<dbReference type="PROSITE" id="PS50977">
    <property type="entry name" value="HTH_TETR_2"/>
    <property type="match status" value="1"/>
</dbReference>
<dbReference type="Pfam" id="PF00440">
    <property type="entry name" value="TetR_N"/>
    <property type="match status" value="1"/>
</dbReference>
<dbReference type="SUPFAM" id="SSF49742">
    <property type="entry name" value="PHM/PNGase F"/>
    <property type="match status" value="2"/>
</dbReference>
<dbReference type="InterPro" id="IPR001647">
    <property type="entry name" value="HTH_TetR"/>
</dbReference>
<dbReference type="GO" id="GO:0005507">
    <property type="term" value="F:copper ion binding"/>
    <property type="evidence" value="ECO:0007669"/>
    <property type="project" value="InterPro"/>
</dbReference>
<keyword evidence="7" id="KW-0413">Isomerase</keyword>
<evidence type="ECO:0000313" key="5">
    <source>
        <dbReference type="EMBL" id="CAI3971608.1"/>
    </source>
</evidence>
<dbReference type="GO" id="GO:0016853">
    <property type="term" value="F:isomerase activity"/>
    <property type="evidence" value="ECO:0007669"/>
    <property type="project" value="UniProtKB-KW"/>
</dbReference>
<dbReference type="GO" id="GO:0016715">
    <property type="term" value="F:oxidoreductase activity, acting on paired donors, with incorporation or reduction of molecular oxygen, reduced ascorbate as one donor, and incorporation of one atom of oxygen"/>
    <property type="evidence" value="ECO:0007669"/>
    <property type="project" value="InterPro"/>
</dbReference>
<evidence type="ECO:0000313" key="8">
    <source>
        <dbReference type="Proteomes" id="UP001152797"/>
    </source>
</evidence>
<protein>
    <submittedName>
        <fullName evidence="7">Thiol-disulfide isomerase</fullName>
    </submittedName>
</protein>
<dbReference type="InterPro" id="IPR047262">
    <property type="entry name" value="PRX-like1"/>
</dbReference>
<evidence type="ECO:0000256" key="2">
    <source>
        <dbReference type="ARBA" id="ARBA00023157"/>
    </source>
</evidence>
<dbReference type="EMBL" id="CAMXCT020000001">
    <property type="protein sequence ID" value="CAL1124983.1"/>
    <property type="molecule type" value="Genomic_DNA"/>
</dbReference>
<dbReference type="PANTHER" id="PTHR43640">
    <property type="entry name" value="OS07G0260300 PROTEIN"/>
    <property type="match status" value="1"/>
</dbReference>
<reference evidence="6" key="2">
    <citation type="submission" date="2024-04" db="EMBL/GenBank/DDBJ databases">
        <authorList>
            <person name="Chen Y."/>
            <person name="Shah S."/>
            <person name="Dougan E. K."/>
            <person name="Thang M."/>
            <person name="Chan C."/>
        </authorList>
    </citation>
    <scope>NUCLEOTIDE SEQUENCE [LARGE SCALE GENOMIC DNA]</scope>
</reference>
<keyword evidence="2" id="KW-1015">Disulfide bond</keyword>
<dbReference type="SUPFAM" id="SSF46689">
    <property type="entry name" value="Homeodomain-like"/>
    <property type="match status" value="1"/>
</dbReference>
<dbReference type="Proteomes" id="UP001152797">
    <property type="component" value="Unassembled WGS sequence"/>
</dbReference>
<dbReference type="GO" id="GO:0003677">
    <property type="term" value="F:DNA binding"/>
    <property type="evidence" value="ECO:0007669"/>
    <property type="project" value="UniProtKB-KW"/>
</dbReference>
<proteinExistence type="predicted"/>
<dbReference type="InterPro" id="IPR036249">
    <property type="entry name" value="Thioredoxin-like_sf"/>
</dbReference>
<dbReference type="Gene3D" id="3.40.30.10">
    <property type="entry name" value="Glutaredoxin"/>
    <property type="match status" value="1"/>
</dbReference>
<sequence>MLDAAEAIITEKGFEGATVAEIVRRAETSVGAFYNRFGEKEALLSCLHERFTNEAIATTDAVLDPERWEDSSIAEILSETIPFLVEVYREKTGLIRAFIARGCTDDEFCKRWVPLNEHLVSRLRELILARREDITHPEPSLAIRVGLQMVLSTLDRLSLFRVSETEILELSDARLSGELVRQSLRGTAMRNVFFTLLALAVALPVAAAEIDPADSIGQQIDGFTLQDFRGREHTLDEYADSPCIVVAFMGIECPLAKLYGSRLQELADEFADKNVVFLGVDSNRQDSITELAHFARTYGVEFPLLKDTGNVVADQFDAERTPEVFLLDQDRVIRYRGRVDDQYGLGSSTGYAKTDVRRRFLAEAIEAVLAGDTVEPTTTEAPGCLIGRIREANPDSEITYANQISRILQVHCVECHREGQIAPFSLTDYDEVVGWAEMIEEVVREQRMPPWHADPKYGHFLNDRSMTSEEKETLYTWVRNGAPQGDLANLPEPMEYPEGWQMGEPDEVFAMSDEPFTVPADGAIDYQYFTVDPGWEEDRWMCGSECLIDNRAVVHHIFVFALPPGAPVPDFRAAEEGRNSAEFNPGSGGIELIAGAAPGTPPWNFAEGMATHLKAGTKLIFQMHYTPNGQETTDCTSVGFKFCDASKVKHDVKMSMAINFGFKIPAGENNHPVEASKTFHKDTLLLTFAPHMHLRGKAFRYDLRYPDGRVETLLDVPQYDFNWQTIYMLAEPKLAPAGSQLYCLAHFDNSEDNLANPDPTSEVTWGDQTWEEMMIGWYSESDDVNPADFDENAKTRTERFVAEAEQDPPRITGLARRAAEDFLESQEDADKFLHRVARIVPQVDRICVSVVDGDTLRVVQVAQPVVLDYPLGRTEREYEVGESTLAGIATNGESIGFETVANADGADLKAMASAAGSSYHAPITIDGKPAVVSFWSKETAAFPLPAVKVLQPLAEKVGTAK</sequence>
<reference evidence="5" key="1">
    <citation type="submission" date="2022-10" db="EMBL/GenBank/DDBJ databases">
        <authorList>
            <person name="Chen Y."/>
            <person name="Dougan E. K."/>
            <person name="Chan C."/>
            <person name="Rhodes N."/>
            <person name="Thang M."/>
        </authorList>
    </citation>
    <scope>NUCLEOTIDE SEQUENCE</scope>
</reference>
<dbReference type="PRINTS" id="PR00455">
    <property type="entry name" value="HTHTETR"/>
</dbReference>
<feature type="domain" description="HTH tetR-type" evidence="3">
    <location>
        <begin position="1"/>
        <end position="55"/>
    </location>
</feature>
<dbReference type="InterPro" id="IPR014784">
    <property type="entry name" value="Cu2_ascorb_mOase-like_C"/>
</dbReference>
<name>A0A9P1BDU6_9DINO</name>
<dbReference type="Gene3D" id="2.60.120.310">
    <property type="entry name" value="Copper type II, ascorbate-dependent monooxygenase, N-terminal domain"/>
    <property type="match status" value="1"/>
</dbReference>
<dbReference type="PANTHER" id="PTHR43640:SF1">
    <property type="entry name" value="THIOREDOXIN-DEPENDENT PEROXIREDOXIN"/>
    <property type="match status" value="1"/>
</dbReference>
<comment type="caution">
    <text evidence="5">The sequence shown here is derived from an EMBL/GenBank/DDBJ whole genome shotgun (WGS) entry which is preliminary data.</text>
</comment>
<dbReference type="EMBL" id="CAMXCT030000001">
    <property type="protein sequence ID" value="CAL4758920.1"/>
    <property type="molecule type" value="Genomic_DNA"/>
</dbReference>
<dbReference type="InterPro" id="IPR013766">
    <property type="entry name" value="Thioredoxin_domain"/>
</dbReference>
<evidence type="ECO:0000259" key="4">
    <source>
        <dbReference type="PROSITE" id="PS51352"/>
    </source>
</evidence>
<evidence type="ECO:0000259" key="3">
    <source>
        <dbReference type="PROSITE" id="PS50977"/>
    </source>
</evidence>
<dbReference type="Gene3D" id="1.10.357.10">
    <property type="entry name" value="Tetracycline Repressor, domain 2"/>
    <property type="match status" value="1"/>
</dbReference>
<dbReference type="EMBL" id="CAMXCT010000001">
    <property type="protein sequence ID" value="CAI3971608.1"/>
    <property type="molecule type" value="Genomic_DNA"/>
</dbReference>
<dbReference type="OrthoDB" id="448136at2759"/>
<dbReference type="Gene3D" id="1.10.10.60">
    <property type="entry name" value="Homeodomain-like"/>
    <property type="match status" value="1"/>
</dbReference>
<accession>A0A9P1BDU6</accession>
<dbReference type="SUPFAM" id="SSF52833">
    <property type="entry name" value="Thioredoxin-like"/>
    <property type="match status" value="1"/>
</dbReference>
<dbReference type="Pfam" id="PF00578">
    <property type="entry name" value="AhpC-TSA"/>
    <property type="match status" value="1"/>
</dbReference>
<dbReference type="GO" id="GO:0016209">
    <property type="term" value="F:antioxidant activity"/>
    <property type="evidence" value="ECO:0007669"/>
    <property type="project" value="InterPro"/>
</dbReference>
<organism evidence="5">
    <name type="scientific">Cladocopium goreaui</name>
    <dbReference type="NCBI Taxonomy" id="2562237"/>
    <lineage>
        <taxon>Eukaryota</taxon>
        <taxon>Sar</taxon>
        <taxon>Alveolata</taxon>
        <taxon>Dinophyceae</taxon>
        <taxon>Suessiales</taxon>
        <taxon>Symbiodiniaceae</taxon>
        <taxon>Cladocopium</taxon>
    </lineage>
</organism>
<gene>
    <name evidence="5" type="ORF">C1SCF055_LOCUS198</name>
</gene>
<dbReference type="InterPro" id="IPR008977">
    <property type="entry name" value="PHM/PNGase_F_dom_sf"/>
</dbReference>